<keyword evidence="2" id="KW-1185">Reference proteome</keyword>
<dbReference type="Proteomes" id="UP001162098">
    <property type="component" value="Segment"/>
</dbReference>
<sequence>MDDVDDYDEYRRAWNALATLAERFSGPDATRRYLAWASVIAKLPDDLLDTIPLGHRVSCFAHGDVRHAICNGYYKEPSENMYPTPKRAEKWLRNNTRHL</sequence>
<reference evidence="1 2" key="1">
    <citation type="submission" date="2020-09" db="EMBL/GenBank/DDBJ databases">
        <authorList>
            <person name="Zhang R."/>
            <person name="Garcia K."/>
            <person name="Ogata H."/>
        </authorList>
    </citation>
    <scope>NUCLEOTIDE SEQUENCE [LARGE SCALE GENOMIC DNA]</scope>
    <source>
        <strain evidence="2">stheno</strain>
    </source>
</reference>
<organism evidence="1 2">
    <name type="scientific">Medusavirus stheno T3</name>
    <dbReference type="NCBI Taxonomy" id="3069717"/>
    <lineage>
        <taxon>Viruses</taxon>
        <taxon>Varidnaviria</taxon>
        <taxon>Bamfordvirae</taxon>
        <taxon>Nucleocytoviricota</taxon>
        <taxon>Megaviricetes</taxon>
        <taxon>Mamonoviridae</taxon>
        <taxon>Medusavirus</taxon>
        <taxon>Medusavirus sthenus</taxon>
    </lineage>
</organism>
<evidence type="ECO:0000313" key="1">
    <source>
        <dbReference type="EMBL" id="QPB44344.1"/>
    </source>
</evidence>
<dbReference type="EMBL" id="MW018138">
    <property type="protein sequence ID" value="QPB44344.1"/>
    <property type="molecule type" value="Genomic_DNA"/>
</dbReference>
<evidence type="ECO:0000313" key="2">
    <source>
        <dbReference type="Proteomes" id="UP001162098"/>
    </source>
</evidence>
<proteinExistence type="predicted"/>
<name>A0A7S8BDM5_9VIRU</name>
<dbReference type="KEGG" id="vg:80543540"/>
<accession>A0A7S8BDM5</accession>
<protein>
    <submittedName>
        <fullName evidence="1">Uncharacterized protein</fullName>
    </submittedName>
</protein>